<accession>A0ACC2I1W2</accession>
<evidence type="ECO:0000313" key="1">
    <source>
        <dbReference type="EMBL" id="KAJ8109341.1"/>
    </source>
</evidence>
<evidence type="ECO:0000313" key="2">
    <source>
        <dbReference type="Proteomes" id="UP001153334"/>
    </source>
</evidence>
<reference evidence="1" key="1">
    <citation type="submission" date="2022-11" db="EMBL/GenBank/DDBJ databases">
        <title>Genome Sequence of Nemania bipapillata.</title>
        <authorList>
            <person name="Buettner E."/>
        </authorList>
    </citation>
    <scope>NUCLEOTIDE SEQUENCE</scope>
    <source>
        <strain evidence="1">CP14</strain>
    </source>
</reference>
<keyword evidence="2" id="KW-1185">Reference proteome</keyword>
<comment type="caution">
    <text evidence="1">The sequence shown here is derived from an EMBL/GenBank/DDBJ whole genome shotgun (WGS) entry which is preliminary data.</text>
</comment>
<dbReference type="EMBL" id="JAPESX010002107">
    <property type="protein sequence ID" value="KAJ8109341.1"/>
    <property type="molecule type" value="Genomic_DNA"/>
</dbReference>
<dbReference type="Proteomes" id="UP001153334">
    <property type="component" value="Unassembled WGS sequence"/>
</dbReference>
<organism evidence="1 2">
    <name type="scientific">Nemania bipapillata</name>
    <dbReference type="NCBI Taxonomy" id="110536"/>
    <lineage>
        <taxon>Eukaryota</taxon>
        <taxon>Fungi</taxon>
        <taxon>Dikarya</taxon>
        <taxon>Ascomycota</taxon>
        <taxon>Pezizomycotina</taxon>
        <taxon>Sordariomycetes</taxon>
        <taxon>Xylariomycetidae</taxon>
        <taxon>Xylariales</taxon>
        <taxon>Xylariaceae</taxon>
        <taxon>Nemania</taxon>
    </lineage>
</organism>
<name>A0ACC2I1W2_9PEZI</name>
<proteinExistence type="predicted"/>
<protein>
    <submittedName>
        <fullName evidence="1">Uncharacterized protein</fullName>
    </submittedName>
</protein>
<sequence length="205" mass="23405">MPSATDETSLKRKRPRVPEKPSKRTKPESSDDEEEDEENHQAEILLLEDEILKSKKNYNNITLLLEFAKNQDDNEVALFAAVSLCRVFLRLLASGSLSRKTGQSERETIVIQWLKGRFSDYKKLLVSALGEEASASTALTLSMRLLKAETQITSDRGDVTFPKAFLNDIAGALVRKRFEDVQEEFCEKYLGEYADIRFYTFQALR</sequence>
<gene>
    <name evidence="1" type="ORF">ONZ43_g6164</name>
</gene>